<organism evidence="2">
    <name type="scientific">Anopheles darlingi</name>
    <name type="common">Mosquito</name>
    <dbReference type="NCBI Taxonomy" id="43151"/>
    <lineage>
        <taxon>Eukaryota</taxon>
        <taxon>Metazoa</taxon>
        <taxon>Ecdysozoa</taxon>
        <taxon>Arthropoda</taxon>
        <taxon>Hexapoda</taxon>
        <taxon>Insecta</taxon>
        <taxon>Pterygota</taxon>
        <taxon>Neoptera</taxon>
        <taxon>Endopterygota</taxon>
        <taxon>Diptera</taxon>
        <taxon>Nematocera</taxon>
        <taxon>Culicoidea</taxon>
        <taxon>Culicidae</taxon>
        <taxon>Anophelinae</taxon>
        <taxon>Anopheles</taxon>
    </lineage>
</organism>
<evidence type="ECO:0000313" key="2">
    <source>
        <dbReference type="EMBL" id="MBW74730.1"/>
    </source>
</evidence>
<dbReference type="EMBL" id="GGFL01010552">
    <property type="protein sequence ID" value="MBW74730.1"/>
    <property type="molecule type" value="Transcribed_RNA"/>
</dbReference>
<reference evidence="2" key="1">
    <citation type="submission" date="2018-01" db="EMBL/GenBank/DDBJ databases">
        <title>An insight into the sialome of Amazonian anophelines.</title>
        <authorList>
            <person name="Ribeiro J.M."/>
            <person name="Scarpassa V."/>
            <person name="Calvo E."/>
        </authorList>
    </citation>
    <scope>NUCLEOTIDE SEQUENCE</scope>
</reference>
<protein>
    <submittedName>
        <fullName evidence="2">Putative secreted protein</fullName>
    </submittedName>
</protein>
<name>A0A2M4DAX6_ANODA</name>
<dbReference type="AlphaFoldDB" id="A0A2M4DAX6"/>
<feature type="signal peptide" evidence="1">
    <location>
        <begin position="1"/>
        <end position="34"/>
    </location>
</feature>
<keyword evidence="1" id="KW-0732">Signal</keyword>
<evidence type="ECO:0000256" key="1">
    <source>
        <dbReference type="SAM" id="SignalP"/>
    </source>
</evidence>
<sequence>MFHLSAHGRHRRRCRRLMLMMLLMFLFLLQYASINIHTHTGTRAGARARAQTVQKVRADDDDDDDAAVEISLFTLASASLLLHSLSHLATDGRFIGPARSLSPAVVVVVTFNYDFTRLTPSVVSGSINHFHHDHDDHCHQLGGGGKRVHYCWRVFILLLFLAQQSINRGQLLKNTLQKGLSKTINEIC</sequence>
<feature type="chain" id="PRO_5014934735" evidence="1">
    <location>
        <begin position="35"/>
        <end position="188"/>
    </location>
</feature>
<proteinExistence type="predicted"/>
<accession>A0A2M4DAX6</accession>